<evidence type="ECO:0000313" key="1">
    <source>
        <dbReference type="Ensembl" id="ENSCMMP00000002977.1"/>
    </source>
</evidence>
<dbReference type="AlphaFoldDB" id="A0A8C3BDR7"/>
<evidence type="ECO:0000313" key="2">
    <source>
        <dbReference type="Proteomes" id="UP000694556"/>
    </source>
</evidence>
<reference evidence="1" key="2">
    <citation type="submission" date="2025-08" db="UniProtKB">
        <authorList>
            <consortium name="Ensembl"/>
        </authorList>
    </citation>
    <scope>IDENTIFICATION</scope>
</reference>
<organism evidence="1 2">
    <name type="scientific">Cairina moschata</name>
    <name type="common">Muscovy duck</name>
    <dbReference type="NCBI Taxonomy" id="8855"/>
    <lineage>
        <taxon>Eukaryota</taxon>
        <taxon>Metazoa</taxon>
        <taxon>Chordata</taxon>
        <taxon>Craniata</taxon>
        <taxon>Vertebrata</taxon>
        <taxon>Euteleostomi</taxon>
        <taxon>Archelosauria</taxon>
        <taxon>Archosauria</taxon>
        <taxon>Dinosauria</taxon>
        <taxon>Saurischia</taxon>
        <taxon>Theropoda</taxon>
        <taxon>Coelurosauria</taxon>
        <taxon>Aves</taxon>
        <taxon>Neognathae</taxon>
        <taxon>Galloanserae</taxon>
        <taxon>Anseriformes</taxon>
        <taxon>Anatidae</taxon>
        <taxon>Anatinae</taxon>
        <taxon>Cairina</taxon>
    </lineage>
</organism>
<dbReference type="Proteomes" id="UP000694556">
    <property type="component" value="Chromosome 4"/>
</dbReference>
<reference evidence="1" key="1">
    <citation type="submission" date="2018-09" db="EMBL/GenBank/DDBJ databases">
        <title>Common duck and Muscovy duck high density SNP chip.</title>
        <authorList>
            <person name="Vignal A."/>
            <person name="Thebault N."/>
            <person name="Warren W.C."/>
        </authorList>
    </citation>
    <scope>NUCLEOTIDE SEQUENCE [LARGE SCALE GENOMIC DNA]</scope>
</reference>
<proteinExistence type="predicted"/>
<accession>A0A8C3BDR7</accession>
<reference evidence="1" key="3">
    <citation type="submission" date="2025-09" db="UniProtKB">
        <authorList>
            <consortium name="Ensembl"/>
        </authorList>
    </citation>
    <scope>IDENTIFICATION</scope>
</reference>
<name>A0A8C3BDR7_CAIMO</name>
<dbReference type="Ensembl" id="ENSCMMT00000003327.1">
    <property type="protein sequence ID" value="ENSCMMP00000002977.1"/>
    <property type="gene ID" value="ENSCMMG00000001940.1"/>
</dbReference>
<protein>
    <submittedName>
        <fullName evidence="1">Uncharacterized protein</fullName>
    </submittedName>
</protein>
<keyword evidence="2" id="KW-1185">Reference proteome</keyword>
<sequence>LSKSSNMPRNKNRCLVNTDNKLGPGFGLGIPIPVGEGWDWEWLYSHCQHDFHSAYLLDGELVKDRLVITKNISVETEFAVFSHECRNTPWSMPAFFSNNYQ</sequence>